<name>A0A6A4STI1_SCOMX</name>
<dbReference type="AlphaFoldDB" id="A0A6A4STI1"/>
<gene>
    <name evidence="1" type="ORF">F2P81_009020</name>
</gene>
<reference evidence="1 2" key="1">
    <citation type="submission" date="2019-06" db="EMBL/GenBank/DDBJ databases">
        <title>Draft genomes of female and male turbot (Scophthalmus maximus).</title>
        <authorList>
            <person name="Xu H."/>
            <person name="Xu X.-W."/>
            <person name="Shao C."/>
            <person name="Chen S."/>
        </authorList>
    </citation>
    <scope>NUCLEOTIDE SEQUENCE [LARGE SCALE GENOMIC DNA]</scope>
    <source>
        <strain evidence="1">Ysfricsl-2016a</strain>
        <tissue evidence="1">Blood</tissue>
    </source>
</reference>
<proteinExistence type="predicted"/>
<sequence>MKVSVQPGARGIDHRCTDRADRRTVCLHTMAVDDIIINHRCQSPFNGIRGVITSTIAASWQRGDDISLQYK</sequence>
<evidence type="ECO:0000313" key="1">
    <source>
        <dbReference type="EMBL" id="KAF0038536.1"/>
    </source>
</evidence>
<dbReference type="Proteomes" id="UP000438429">
    <property type="component" value="Unassembled WGS sequence"/>
</dbReference>
<evidence type="ECO:0000313" key="2">
    <source>
        <dbReference type="Proteomes" id="UP000438429"/>
    </source>
</evidence>
<accession>A0A6A4STI1</accession>
<organism evidence="1 2">
    <name type="scientific">Scophthalmus maximus</name>
    <name type="common">Turbot</name>
    <name type="synonym">Psetta maxima</name>
    <dbReference type="NCBI Taxonomy" id="52904"/>
    <lineage>
        <taxon>Eukaryota</taxon>
        <taxon>Metazoa</taxon>
        <taxon>Chordata</taxon>
        <taxon>Craniata</taxon>
        <taxon>Vertebrata</taxon>
        <taxon>Euteleostomi</taxon>
        <taxon>Actinopterygii</taxon>
        <taxon>Neopterygii</taxon>
        <taxon>Teleostei</taxon>
        <taxon>Neoteleostei</taxon>
        <taxon>Acanthomorphata</taxon>
        <taxon>Carangaria</taxon>
        <taxon>Pleuronectiformes</taxon>
        <taxon>Pleuronectoidei</taxon>
        <taxon>Scophthalmidae</taxon>
        <taxon>Scophthalmus</taxon>
    </lineage>
</organism>
<dbReference type="EMBL" id="VEVO01000008">
    <property type="protein sequence ID" value="KAF0038536.1"/>
    <property type="molecule type" value="Genomic_DNA"/>
</dbReference>
<comment type="caution">
    <text evidence="1">The sequence shown here is derived from an EMBL/GenBank/DDBJ whole genome shotgun (WGS) entry which is preliminary data.</text>
</comment>
<protein>
    <submittedName>
        <fullName evidence="1">Uncharacterized protein</fullName>
    </submittedName>
</protein>